<evidence type="ECO:0000313" key="2">
    <source>
        <dbReference type="Proteomes" id="UP000001542"/>
    </source>
</evidence>
<reference evidence="1" key="1">
    <citation type="submission" date="2006-10" db="EMBL/GenBank/DDBJ databases">
        <authorList>
            <person name="Amadeo P."/>
            <person name="Zhao Q."/>
            <person name="Wortman J."/>
            <person name="Fraser-Liggett C."/>
            <person name="Carlton J."/>
        </authorList>
    </citation>
    <scope>NUCLEOTIDE SEQUENCE</scope>
    <source>
        <strain evidence="1">G3</strain>
    </source>
</reference>
<protein>
    <submittedName>
        <fullName evidence="1">Uncharacterized protein</fullName>
    </submittedName>
</protein>
<dbReference type="EMBL" id="DS113249">
    <property type="protein sequence ID" value="EAY15881.1"/>
    <property type="molecule type" value="Genomic_DNA"/>
</dbReference>
<dbReference type="RefSeq" id="XP_001328104.1">
    <property type="nucleotide sequence ID" value="XM_001328069.1"/>
</dbReference>
<dbReference type="VEuPathDB" id="TrichDB:TVAGG3_0663260"/>
<gene>
    <name evidence="1" type="ORF">TVAG_165090</name>
</gene>
<organism evidence="1 2">
    <name type="scientific">Trichomonas vaginalis (strain ATCC PRA-98 / G3)</name>
    <dbReference type="NCBI Taxonomy" id="412133"/>
    <lineage>
        <taxon>Eukaryota</taxon>
        <taxon>Metamonada</taxon>
        <taxon>Parabasalia</taxon>
        <taxon>Trichomonadida</taxon>
        <taxon>Trichomonadidae</taxon>
        <taxon>Trichomonas</taxon>
    </lineage>
</organism>
<reference evidence="1" key="2">
    <citation type="journal article" date="2007" name="Science">
        <title>Draft genome sequence of the sexually transmitted pathogen Trichomonas vaginalis.</title>
        <authorList>
            <person name="Carlton J.M."/>
            <person name="Hirt R.P."/>
            <person name="Silva J.C."/>
            <person name="Delcher A.L."/>
            <person name="Schatz M."/>
            <person name="Zhao Q."/>
            <person name="Wortman J.R."/>
            <person name="Bidwell S.L."/>
            <person name="Alsmark U.C.M."/>
            <person name="Besteiro S."/>
            <person name="Sicheritz-Ponten T."/>
            <person name="Noel C.J."/>
            <person name="Dacks J.B."/>
            <person name="Foster P.G."/>
            <person name="Simillion C."/>
            <person name="Van de Peer Y."/>
            <person name="Miranda-Saavedra D."/>
            <person name="Barton G.J."/>
            <person name="Westrop G.D."/>
            <person name="Mueller S."/>
            <person name="Dessi D."/>
            <person name="Fiori P.L."/>
            <person name="Ren Q."/>
            <person name="Paulsen I."/>
            <person name="Zhang H."/>
            <person name="Bastida-Corcuera F.D."/>
            <person name="Simoes-Barbosa A."/>
            <person name="Brown M.T."/>
            <person name="Hayes R.D."/>
            <person name="Mukherjee M."/>
            <person name="Okumura C.Y."/>
            <person name="Schneider R."/>
            <person name="Smith A.J."/>
            <person name="Vanacova S."/>
            <person name="Villalvazo M."/>
            <person name="Haas B.J."/>
            <person name="Pertea M."/>
            <person name="Feldblyum T.V."/>
            <person name="Utterback T.R."/>
            <person name="Shu C.L."/>
            <person name="Osoegawa K."/>
            <person name="de Jong P.J."/>
            <person name="Hrdy I."/>
            <person name="Horvathova L."/>
            <person name="Zubacova Z."/>
            <person name="Dolezal P."/>
            <person name="Malik S.B."/>
            <person name="Logsdon J.M. Jr."/>
            <person name="Henze K."/>
            <person name="Gupta A."/>
            <person name="Wang C.C."/>
            <person name="Dunne R.L."/>
            <person name="Upcroft J.A."/>
            <person name="Upcroft P."/>
            <person name="White O."/>
            <person name="Salzberg S.L."/>
            <person name="Tang P."/>
            <person name="Chiu C.-H."/>
            <person name="Lee Y.-S."/>
            <person name="Embley T.M."/>
            <person name="Coombs G.H."/>
            <person name="Mottram J.C."/>
            <person name="Tachezy J."/>
            <person name="Fraser-Liggett C.M."/>
            <person name="Johnson P.J."/>
        </authorList>
    </citation>
    <scope>NUCLEOTIDE SEQUENCE [LARGE SCALE GENOMIC DNA]</scope>
    <source>
        <strain evidence="1">G3</strain>
    </source>
</reference>
<sequence>MNLEKIDAGLHPELKRPPDFDFDSLDHLKSRYNFLKNYANLDTNKDIRNQSRILYETILSNVLKTRNIYLLYLASHSDLSTLSENTQLDILKCINKKQEDISNNFSSSFSQCLLLLIKNFHEEPEVFAQIVYSYFSKDISDQLYFGYSTFPAIFGYFSSQEFTFKASRFILELFSIDEDFILLESVLVPFLLSAHSFLEDLWCQFHKLCTMTLGKFDEKRCYNILIESLQNSISLLTNSHIFVIQQLIIRFPHKSSDILISQFLYKSFNMVFTCGSVILPNGAKKFTNSCFQNILSTREHEIQQKIFDILSGNSIFTDNLPKQPTTFLFKRYPFIFSFEDIKLIYDILIDDNNYKSTIQSMSSEISNFHENKNVFEVDMFFSYNQKKKLNNNVVFSRSWNSIVKESQRKNICPIDFFNDLKKNQQLPLLCMSFEFEKFAYQEIVEKLEQELINLTFLIDSAVENEMYKSYSVCLERLYDICLSWNSFTVVESFDLIKGEFQICDLINIVKSSALIVFSDIDNISLFPFHLLCSILDKYKILIDGPILNLQNEFVQHIYSSRLTYRQQISSYPSGLMIVLRYAHNLSNALDESLGRRLVAIIEFTKTIILVAESTDNELVNDFFNFGLFAIKNRSLLGSFIVLDKILNSGFTFTDQYMAELNYWNIFCSKLSITYSKIFDFQEKLMKILFV</sequence>
<dbReference type="KEGG" id="tva:4773880"/>
<name>A2DUJ0_TRIV3</name>
<dbReference type="InParanoid" id="A2DUJ0"/>
<accession>A2DUJ0</accession>
<evidence type="ECO:0000313" key="1">
    <source>
        <dbReference type="EMBL" id="EAY15881.1"/>
    </source>
</evidence>
<dbReference type="Proteomes" id="UP000001542">
    <property type="component" value="Unassembled WGS sequence"/>
</dbReference>
<dbReference type="AlphaFoldDB" id="A2DUJ0"/>
<dbReference type="OrthoDB" id="10687405at2759"/>
<proteinExistence type="predicted"/>
<dbReference type="VEuPathDB" id="TrichDB:TVAG_165090"/>
<keyword evidence="2" id="KW-1185">Reference proteome</keyword>